<evidence type="ECO:0000256" key="5">
    <source>
        <dbReference type="SAM" id="Phobius"/>
    </source>
</evidence>
<feature type="transmembrane region" description="Helical" evidence="5">
    <location>
        <begin position="594"/>
        <end position="622"/>
    </location>
</feature>
<keyword evidence="4 5" id="KW-0472">Membrane</keyword>
<comment type="subcellular location">
    <subcellularLocation>
        <location evidence="1">Membrane</location>
        <topology evidence="1">Multi-pass membrane protein</topology>
    </subcellularLocation>
</comment>
<evidence type="ECO:0000313" key="8">
    <source>
        <dbReference type="Proteomes" id="UP001055025"/>
    </source>
</evidence>
<dbReference type="Proteomes" id="UP001055025">
    <property type="component" value="Unassembled WGS sequence"/>
</dbReference>
<dbReference type="NCBIfam" id="TIGR03061">
    <property type="entry name" value="pip_yhgE_Nterm"/>
    <property type="match status" value="1"/>
</dbReference>
<dbReference type="PANTHER" id="PTHR43077">
    <property type="entry name" value="TRANSPORT PERMEASE YVFS-RELATED"/>
    <property type="match status" value="1"/>
</dbReference>
<dbReference type="EMBL" id="BQKC01000001">
    <property type="protein sequence ID" value="GJM55189.1"/>
    <property type="molecule type" value="Genomic_DNA"/>
</dbReference>
<reference evidence="7" key="1">
    <citation type="journal article" date="2022" name="Int. J. Syst. Evol. Microbiol.">
        <title>Granulimonas faecalis gen. nov., sp. nov., and Leptogranulimonas caecicola gen. nov., sp. nov., novel lactate-producing Atopobiaceae bacteria isolated from mouse intestines, and an emended description of the family Atopobiaceae.</title>
        <authorList>
            <person name="Morinaga K."/>
            <person name="Kusada H."/>
            <person name="Sakamoto S."/>
            <person name="Murakami T."/>
            <person name="Toyoda A."/>
            <person name="Mori H."/>
            <person name="Meng X.Y."/>
            <person name="Takashino M."/>
            <person name="Murotomi K."/>
            <person name="Tamaki H."/>
        </authorList>
    </citation>
    <scope>NUCLEOTIDE SEQUENCE</scope>
    <source>
        <strain evidence="7">OPF53</strain>
    </source>
</reference>
<dbReference type="Gene3D" id="3.40.1710.10">
    <property type="entry name" value="abc type-2 transporter like domain"/>
    <property type="match status" value="1"/>
</dbReference>
<dbReference type="InterPro" id="IPR017500">
    <property type="entry name" value="Phage_infect_YhgE_N"/>
</dbReference>
<feature type="transmembrane region" description="Helical" evidence="5">
    <location>
        <begin position="712"/>
        <end position="733"/>
    </location>
</feature>
<gene>
    <name evidence="7" type="ORF">ATOP_08440</name>
</gene>
<dbReference type="PANTHER" id="PTHR43077:SF10">
    <property type="entry name" value="TRANSPORT PERMEASE PROTEIN"/>
    <property type="match status" value="1"/>
</dbReference>
<dbReference type="AlphaFoldDB" id="A0AAV5B168"/>
<feature type="transmembrane region" description="Helical" evidence="5">
    <location>
        <begin position="655"/>
        <end position="675"/>
    </location>
</feature>
<keyword evidence="8" id="KW-1185">Reference proteome</keyword>
<evidence type="ECO:0000256" key="3">
    <source>
        <dbReference type="ARBA" id="ARBA00022989"/>
    </source>
</evidence>
<dbReference type="NCBIfam" id="TIGR03062">
    <property type="entry name" value="pip_yhgE_Cterm"/>
    <property type="match status" value="1"/>
</dbReference>
<name>A0AAV5B168_9ACTN</name>
<keyword evidence="2 5" id="KW-0812">Transmembrane</keyword>
<keyword evidence="3 5" id="KW-1133">Transmembrane helix</keyword>
<evidence type="ECO:0000259" key="6">
    <source>
        <dbReference type="Pfam" id="PF12698"/>
    </source>
</evidence>
<dbReference type="GO" id="GO:0016020">
    <property type="term" value="C:membrane"/>
    <property type="evidence" value="ECO:0007669"/>
    <property type="project" value="UniProtKB-SubCell"/>
</dbReference>
<organism evidence="7 8">
    <name type="scientific">Granulimonas faecalis</name>
    <dbReference type="NCBI Taxonomy" id="2894155"/>
    <lineage>
        <taxon>Bacteria</taxon>
        <taxon>Bacillati</taxon>
        <taxon>Actinomycetota</taxon>
        <taxon>Coriobacteriia</taxon>
        <taxon>Coriobacteriales</taxon>
        <taxon>Kribbibacteriaceae</taxon>
        <taxon>Granulimonas</taxon>
    </lineage>
</organism>
<evidence type="ECO:0000313" key="7">
    <source>
        <dbReference type="EMBL" id="GJM55189.1"/>
    </source>
</evidence>
<sequence>MRKVWKLFCLDVRHATMNVIAGIVCIGLIIVPSLYAWFNIAGSWDPYANTRNVKVAVANTDEGYTSDLMPMDINVGEKVTNALRENDQIGWVITDKDDAMGGLEAGTYYAAIIIPPDFSRNLLGVLDDDAAKPTLEFYSNEKENAIANVVTDKASGALREQIDTTFVETVGRIGTSALGSLSDYLDSDAISSLAQRLRASVGTTADSLDRTASDARAYASLVGSASSLLSGAQGLLDTTAPEGASIPQALSQAASGVRSADDALGSADSAIEDALSGSADSLDAVSAKIDAAFADAGDKTQTVADGLDAAAGTAQERKEAVDALVEGFTAQRDQLQSIRDALDQAASSDGSVTEPERAALAAVDRAIAAAERALSSLSSASQTLGDLGGSLTATASDLRQGATDAAGAKERLDGIVGQAKDAVKGADTTYGDTLGRSLASLASAVDGASADASAVQGSLDDSMESLSAVSGQAASDLSSIRSELSGAADDLAASASDLRDLQGRIDAALASGDMDQLRRILGGDPATLAAFLSAPVELERNAVYPVANNGSAMAPFYTTLALWVGSLILVVIVKVQPSERELAEVGGARLWQAYFGRMGVFVLLALLQAALVCAGDLFYLQIQCVHPGLMFLACFACAFVDVNIMYALTVSFGDVGKAIAVFLLVIQVAGSGGTFPPQMLPGPFQAAYPFLPFVQAIQLMRGAVAGVYGMDYLWHMLALLAFIVPSVVLGLFLRRPLIRLNEWMEHQLASTKVM</sequence>
<feature type="transmembrane region" description="Helical" evidence="5">
    <location>
        <begin position="554"/>
        <end position="573"/>
    </location>
</feature>
<dbReference type="InterPro" id="IPR013525">
    <property type="entry name" value="ABC2_TM"/>
</dbReference>
<accession>A0AAV5B168</accession>
<dbReference type="Pfam" id="PF12698">
    <property type="entry name" value="ABC2_membrane_3"/>
    <property type="match status" value="2"/>
</dbReference>
<feature type="domain" description="ABC-2 type transporter transmembrane" evidence="6">
    <location>
        <begin position="516"/>
        <end position="731"/>
    </location>
</feature>
<dbReference type="InterPro" id="IPR051328">
    <property type="entry name" value="T7SS_ABC-Transporter"/>
</dbReference>
<feature type="transmembrane region" description="Helical" evidence="5">
    <location>
        <begin position="628"/>
        <end position="648"/>
    </location>
</feature>
<feature type="domain" description="ABC-2 type transporter transmembrane" evidence="6">
    <location>
        <begin position="24"/>
        <end position="162"/>
    </location>
</feature>
<feature type="transmembrane region" description="Helical" evidence="5">
    <location>
        <begin position="20"/>
        <end position="38"/>
    </location>
</feature>
<proteinExistence type="predicted"/>
<comment type="caution">
    <text evidence="7">The sequence shown here is derived from an EMBL/GenBank/DDBJ whole genome shotgun (WGS) entry which is preliminary data.</text>
</comment>
<evidence type="ECO:0000256" key="4">
    <source>
        <dbReference type="ARBA" id="ARBA00023136"/>
    </source>
</evidence>
<evidence type="ECO:0000256" key="1">
    <source>
        <dbReference type="ARBA" id="ARBA00004141"/>
    </source>
</evidence>
<dbReference type="GO" id="GO:0140359">
    <property type="term" value="F:ABC-type transporter activity"/>
    <property type="evidence" value="ECO:0007669"/>
    <property type="project" value="InterPro"/>
</dbReference>
<protein>
    <submittedName>
        <fullName evidence="7">Phage infection protein</fullName>
    </submittedName>
</protein>
<evidence type="ECO:0000256" key="2">
    <source>
        <dbReference type="ARBA" id="ARBA00022692"/>
    </source>
</evidence>
<dbReference type="InterPro" id="IPR017501">
    <property type="entry name" value="Phage_infect_YhgE_C"/>
</dbReference>
<dbReference type="RefSeq" id="WP_265590727.1">
    <property type="nucleotide sequence ID" value="NZ_BQKC01000001.1"/>
</dbReference>